<dbReference type="AlphaFoldDB" id="A0AAV0YUJ0"/>
<evidence type="ECO:0000313" key="1">
    <source>
        <dbReference type="EMBL" id="CAI8589611.1"/>
    </source>
</evidence>
<keyword evidence="2" id="KW-1185">Reference proteome</keyword>
<reference evidence="1 2" key="1">
    <citation type="submission" date="2023-01" db="EMBL/GenBank/DDBJ databases">
        <authorList>
            <person name="Kreplak J."/>
        </authorList>
    </citation>
    <scope>NUCLEOTIDE SEQUENCE [LARGE SCALE GENOMIC DNA]</scope>
</reference>
<gene>
    <name evidence="1" type="ORF">VFH_I400960</name>
</gene>
<sequence length="99" mass="10886">MSLTKNILANILGYEDCDFVLKWSGSIPINPTKQNLGATFLIHHNACEVEVASLVSRRKKSPTHPGFPLLLFPFPSPGAAVARDYAIPQRYTAAKAYEV</sequence>
<name>A0AAV0YUJ0_VICFA</name>
<dbReference type="EMBL" id="OX451736">
    <property type="protein sequence ID" value="CAI8589611.1"/>
    <property type="molecule type" value="Genomic_DNA"/>
</dbReference>
<protein>
    <submittedName>
        <fullName evidence="1">Uncharacterized protein</fullName>
    </submittedName>
</protein>
<accession>A0AAV0YUJ0</accession>
<evidence type="ECO:0000313" key="2">
    <source>
        <dbReference type="Proteomes" id="UP001157006"/>
    </source>
</evidence>
<dbReference type="Proteomes" id="UP001157006">
    <property type="component" value="Chromosome 1L"/>
</dbReference>
<proteinExistence type="predicted"/>
<organism evidence="1 2">
    <name type="scientific">Vicia faba</name>
    <name type="common">Broad bean</name>
    <name type="synonym">Faba vulgaris</name>
    <dbReference type="NCBI Taxonomy" id="3906"/>
    <lineage>
        <taxon>Eukaryota</taxon>
        <taxon>Viridiplantae</taxon>
        <taxon>Streptophyta</taxon>
        <taxon>Embryophyta</taxon>
        <taxon>Tracheophyta</taxon>
        <taxon>Spermatophyta</taxon>
        <taxon>Magnoliopsida</taxon>
        <taxon>eudicotyledons</taxon>
        <taxon>Gunneridae</taxon>
        <taxon>Pentapetalae</taxon>
        <taxon>rosids</taxon>
        <taxon>fabids</taxon>
        <taxon>Fabales</taxon>
        <taxon>Fabaceae</taxon>
        <taxon>Papilionoideae</taxon>
        <taxon>50 kb inversion clade</taxon>
        <taxon>NPAAA clade</taxon>
        <taxon>Hologalegina</taxon>
        <taxon>IRL clade</taxon>
        <taxon>Fabeae</taxon>
        <taxon>Vicia</taxon>
    </lineage>
</organism>